<protein>
    <submittedName>
        <fullName evidence="2">Uncharacterized protein</fullName>
    </submittedName>
</protein>
<organism evidence="2 3">
    <name type="scientific">Trifolium medium</name>
    <dbReference type="NCBI Taxonomy" id="97028"/>
    <lineage>
        <taxon>Eukaryota</taxon>
        <taxon>Viridiplantae</taxon>
        <taxon>Streptophyta</taxon>
        <taxon>Embryophyta</taxon>
        <taxon>Tracheophyta</taxon>
        <taxon>Spermatophyta</taxon>
        <taxon>Magnoliopsida</taxon>
        <taxon>eudicotyledons</taxon>
        <taxon>Gunneridae</taxon>
        <taxon>Pentapetalae</taxon>
        <taxon>rosids</taxon>
        <taxon>fabids</taxon>
        <taxon>Fabales</taxon>
        <taxon>Fabaceae</taxon>
        <taxon>Papilionoideae</taxon>
        <taxon>50 kb inversion clade</taxon>
        <taxon>NPAAA clade</taxon>
        <taxon>Hologalegina</taxon>
        <taxon>IRL clade</taxon>
        <taxon>Trifolieae</taxon>
        <taxon>Trifolium</taxon>
    </lineage>
</organism>
<accession>A0A392RGF8</accession>
<keyword evidence="3" id="KW-1185">Reference proteome</keyword>
<dbReference type="EMBL" id="LXQA010225885">
    <property type="protein sequence ID" value="MCI35683.1"/>
    <property type="molecule type" value="Genomic_DNA"/>
</dbReference>
<comment type="caution">
    <text evidence="2">The sequence shown here is derived from an EMBL/GenBank/DDBJ whole genome shotgun (WGS) entry which is preliminary data.</text>
</comment>
<reference evidence="2 3" key="1">
    <citation type="journal article" date="2018" name="Front. Plant Sci.">
        <title>Red Clover (Trifolium pratense) and Zigzag Clover (T. medium) - A Picture of Genomic Similarities and Differences.</title>
        <authorList>
            <person name="Dluhosova J."/>
            <person name="Istvanek J."/>
            <person name="Nedelnik J."/>
            <person name="Repkova J."/>
        </authorList>
    </citation>
    <scope>NUCLEOTIDE SEQUENCE [LARGE SCALE GENOMIC DNA]</scope>
    <source>
        <strain evidence="3">cv. 10/8</strain>
        <tissue evidence="2">Leaf</tissue>
    </source>
</reference>
<dbReference type="Proteomes" id="UP000265520">
    <property type="component" value="Unassembled WGS sequence"/>
</dbReference>
<proteinExistence type="predicted"/>
<evidence type="ECO:0000313" key="2">
    <source>
        <dbReference type="EMBL" id="MCI35683.1"/>
    </source>
</evidence>
<feature type="non-terminal residue" evidence="2">
    <location>
        <position position="55"/>
    </location>
</feature>
<evidence type="ECO:0000256" key="1">
    <source>
        <dbReference type="SAM" id="MobiDB-lite"/>
    </source>
</evidence>
<dbReference type="AlphaFoldDB" id="A0A392RGF8"/>
<sequence length="55" mass="6511">MRFWVDWNSKSRAEQLFYYSRWATFLCRQARPARQLSPDTGQHSVPASPALARRL</sequence>
<evidence type="ECO:0000313" key="3">
    <source>
        <dbReference type="Proteomes" id="UP000265520"/>
    </source>
</evidence>
<feature type="region of interest" description="Disordered" evidence="1">
    <location>
        <begin position="34"/>
        <end position="55"/>
    </location>
</feature>
<name>A0A392RGF8_9FABA</name>